<accession>A0AAN7PX14</accession>
<keyword evidence="3" id="KW-1185">Reference proteome</keyword>
<proteinExistence type="predicted"/>
<dbReference type="EMBL" id="JARPUR010000003">
    <property type="protein sequence ID" value="KAK4879814.1"/>
    <property type="molecule type" value="Genomic_DNA"/>
</dbReference>
<feature type="coiled-coil region" evidence="1">
    <location>
        <begin position="242"/>
        <end position="311"/>
    </location>
</feature>
<comment type="caution">
    <text evidence="2">The sequence shown here is derived from an EMBL/GenBank/DDBJ whole genome shotgun (WGS) entry which is preliminary data.</text>
</comment>
<feature type="coiled-coil region" evidence="1">
    <location>
        <begin position="160"/>
        <end position="197"/>
    </location>
</feature>
<evidence type="ECO:0000313" key="3">
    <source>
        <dbReference type="Proteomes" id="UP001353858"/>
    </source>
</evidence>
<sequence>MWNYRDVTFWVVPDSAQGVNVLIGKTFTGNDRLAYSQVEELKTELSLTKLKLHQQNRSLESANSAIDEHQHNLKLALKNSKFLEDSLQAKKDSMSRTHLQQETAVVERESLRELLQKTELQNYNLVCELNELKAQHNCDVAYQKEFINQDAKIREQIAELNQAISNLAVDQKEIMNLSNKIEVLEELEKTVSFYRDELYKSKESYKILENKYVTCKATVDEFQKLCNENNDLFQVPQESLIIQRCEETITLLKEQLTKQQDIIVNLTNSFKIEKENNAKLYLRITELENKMEDLTKERTALKEKVNTIEFKDEETQTTVIVKSETIEILDV</sequence>
<evidence type="ECO:0000256" key="1">
    <source>
        <dbReference type="SAM" id="Coils"/>
    </source>
</evidence>
<dbReference type="AlphaFoldDB" id="A0AAN7PX14"/>
<evidence type="ECO:0000313" key="2">
    <source>
        <dbReference type="EMBL" id="KAK4879814.1"/>
    </source>
</evidence>
<organism evidence="2 3">
    <name type="scientific">Aquatica leii</name>
    <dbReference type="NCBI Taxonomy" id="1421715"/>
    <lineage>
        <taxon>Eukaryota</taxon>
        <taxon>Metazoa</taxon>
        <taxon>Ecdysozoa</taxon>
        <taxon>Arthropoda</taxon>
        <taxon>Hexapoda</taxon>
        <taxon>Insecta</taxon>
        <taxon>Pterygota</taxon>
        <taxon>Neoptera</taxon>
        <taxon>Endopterygota</taxon>
        <taxon>Coleoptera</taxon>
        <taxon>Polyphaga</taxon>
        <taxon>Elateriformia</taxon>
        <taxon>Elateroidea</taxon>
        <taxon>Lampyridae</taxon>
        <taxon>Luciolinae</taxon>
        <taxon>Aquatica</taxon>
    </lineage>
</organism>
<feature type="coiled-coil region" evidence="1">
    <location>
        <begin position="52"/>
        <end position="79"/>
    </location>
</feature>
<dbReference type="Proteomes" id="UP001353858">
    <property type="component" value="Unassembled WGS sequence"/>
</dbReference>
<gene>
    <name evidence="2" type="ORF">RN001_007960</name>
</gene>
<name>A0AAN7PX14_9COLE</name>
<protein>
    <submittedName>
        <fullName evidence="2">Uncharacterized protein</fullName>
    </submittedName>
</protein>
<reference evidence="3" key="1">
    <citation type="submission" date="2023-01" db="EMBL/GenBank/DDBJ databases">
        <title>Key to firefly adult light organ development and bioluminescence: homeobox transcription factors regulate luciferase expression and transportation to peroxisome.</title>
        <authorList>
            <person name="Fu X."/>
        </authorList>
    </citation>
    <scope>NUCLEOTIDE SEQUENCE [LARGE SCALE GENOMIC DNA]</scope>
</reference>
<keyword evidence="1" id="KW-0175">Coiled coil</keyword>